<accession>J3MP90</accession>
<reference evidence="1" key="1">
    <citation type="journal article" date="2013" name="Nat. Commun.">
        <title>Whole-genome sequencing of Oryza brachyantha reveals mechanisms underlying Oryza genome evolution.</title>
        <authorList>
            <person name="Chen J."/>
            <person name="Huang Q."/>
            <person name="Gao D."/>
            <person name="Wang J."/>
            <person name="Lang Y."/>
            <person name="Liu T."/>
            <person name="Li B."/>
            <person name="Bai Z."/>
            <person name="Luis Goicoechea J."/>
            <person name="Liang C."/>
            <person name="Chen C."/>
            <person name="Zhang W."/>
            <person name="Sun S."/>
            <person name="Liao Y."/>
            <person name="Zhang X."/>
            <person name="Yang L."/>
            <person name="Song C."/>
            <person name="Wang M."/>
            <person name="Shi J."/>
            <person name="Liu G."/>
            <person name="Liu J."/>
            <person name="Zhou H."/>
            <person name="Zhou W."/>
            <person name="Yu Q."/>
            <person name="An N."/>
            <person name="Chen Y."/>
            <person name="Cai Q."/>
            <person name="Wang B."/>
            <person name="Liu B."/>
            <person name="Min J."/>
            <person name="Huang Y."/>
            <person name="Wu H."/>
            <person name="Li Z."/>
            <person name="Zhang Y."/>
            <person name="Yin Y."/>
            <person name="Song W."/>
            <person name="Jiang J."/>
            <person name="Jackson S.A."/>
            <person name="Wing R.A."/>
            <person name="Wang J."/>
            <person name="Chen M."/>
        </authorList>
    </citation>
    <scope>NUCLEOTIDE SEQUENCE [LARGE SCALE GENOMIC DNA]</scope>
    <source>
        <strain evidence="1">cv. IRGC 101232</strain>
    </source>
</reference>
<dbReference type="EnsemblPlants" id="OB07G32220.1">
    <property type="protein sequence ID" value="OB07G32220.1"/>
    <property type="gene ID" value="OB07G32220"/>
</dbReference>
<keyword evidence="2" id="KW-1185">Reference proteome</keyword>
<reference evidence="1" key="2">
    <citation type="submission" date="2013-04" db="UniProtKB">
        <authorList>
            <consortium name="EnsemblPlants"/>
        </authorList>
    </citation>
    <scope>IDENTIFICATION</scope>
</reference>
<organism evidence="1">
    <name type="scientific">Oryza brachyantha</name>
    <name type="common">malo sina</name>
    <dbReference type="NCBI Taxonomy" id="4533"/>
    <lineage>
        <taxon>Eukaryota</taxon>
        <taxon>Viridiplantae</taxon>
        <taxon>Streptophyta</taxon>
        <taxon>Embryophyta</taxon>
        <taxon>Tracheophyta</taxon>
        <taxon>Spermatophyta</taxon>
        <taxon>Magnoliopsida</taxon>
        <taxon>Liliopsida</taxon>
        <taxon>Poales</taxon>
        <taxon>Poaceae</taxon>
        <taxon>BOP clade</taxon>
        <taxon>Oryzoideae</taxon>
        <taxon>Oryzeae</taxon>
        <taxon>Oryzinae</taxon>
        <taxon>Oryza</taxon>
    </lineage>
</organism>
<evidence type="ECO:0000313" key="1">
    <source>
        <dbReference type="EnsemblPlants" id="OB07G32220.1"/>
    </source>
</evidence>
<name>J3MP90_ORYBR</name>
<sequence>GQHTHSSLCLPDPIFAATEKRYYPYSLWVPVDPNLADLFHCKFQKRSPIPIIHLYQLWLKLHGT</sequence>
<protein>
    <submittedName>
        <fullName evidence="1">Uncharacterized protein</fullName>
    </submittedName>
</protein>
<dbReference type="Gramene" id="OB07G32220.1">
    <property type="protein sequence ID" value="OB07G32220.1"/>
    <property type="gene ID" value="OB07G32220"/>
</dbReference>
<dbReference type="Proteomes" id="UP000006038">
    <property type="component" value="Chromosome 7"/>
</dbReference>
<proteinExistence type="predicted"/>
<dbReference type="HOGENOM" id="CLU_2874536_0_0_1"/>
<evidence type="ECO:0000313" key="2">
    <source>
        <dbReference type="Proteomes" id="UP000006038"/>
    </source>
</evidence>
<dbReference type="AlphaFoldDB" id="J3MP90"/>